<comment type="caution">
    <text evidence="2">The sequence shown here is derived from an EMBL/GenBank/DDBJ whole genome shotgun (WGS) entry which is preliminary data.</text>
</comment>
<dbReference type="GO" id="GO:0045046">
    <property type="term" value="P:protein import into peroxisome membrane"/>
    <property type="evidence" value="ECO:0007669"/>
    <property type="project" value="TreeGrafter"/>
</dbReference>
<gene>
    <name evidence="2" type="ORF">GJ744_010875</name>
</gene>
<dbReference type="GO" id="GO:0005778">
    <property type="term" value="C:peroxisomal membrane"/>
    <property type="evidence" value="ECO:0007669"/>
    <property type="project" value="InterPro"/>
</dbReference>
<dbReference type="PANTHER" id="PTHR28080">
    <property type="entry name" value="PEROXISOMAL BIOGENESIS FACTOR 3"/>
    <property type="match status" value="1"/>
</dbReference>
<keyword evidence="3" id="KW-1185">Reference proteome</keyword>
<dbReference type="Pfam" id="PF04882">
    <property type="entry name" value="Peroxin-3"/>
    <property type="match status" value="1"/>
</dbReference>
<evidence type="ECO:0000313" key="2">
    <source>
        <dbReference type="EMBL" id="KAF7507193.1"/>
    </source>
</evidence>
<dbReference type="OrthoDB" id="45930at2759"/>
<protein>
    <recommendedName>
        <fullName evidence="4">Peroxin-3</fullName>
    </recommendedName>
</protein>
<dbReference type="InterPro" id="IPR006966">
    <property type="entry name" value="Peroxin-3"/>
</dbReference>
<organism evidence="2 3">
    <name type="scientific">Endocarpon pusillum</name>
    <dbReference type="NCBI Taxonomy" id="364733"/>
    <lineage>
        <taxon>Eukaryota</taxon>
        <taxon>Fungi</taxon>
        <taxon>Dikarya</taxon>
        <taxon>Ascomycota</taxon>
        <taxon>Pezizomycotina</taxon>
        <taxon>Eurotiomycetes</taxon>
        <taxon>Chaetothyriomycetidae</taxon>
        <taxon>Verrucariales</taxon>
        <taxon>Verrucariaceae</taxon>
        <taxon>Endocarpon</taxon>
    </lineage>
</organism>
<feature type="region of interest" description="Disordered" evidence="1">
    <location>
        <begin position="408"/>
        <end position="430"/>
    </location>
</feature>
<evidence type="ECO:0000256" key="1">
    <source>
        <dbReference type="SAM" id="MobiDB-lite"/>
    </source>
</evidence>
<evidence type="ECO:0008006" key="4">
    <source>
        <dbReference type="Google" id="ProtNLM"/>
    </source>
</evidence>
<reference evidence="2" key="1">
    <citation type="submission" date="2020-02" db="EMBL/GenBank/DDBJ databases">
        <authorList>
            <person name="Palmer J.M."/>
        </authorList>
    </citation>
    <scope>NUCLEOTIDE SEQUENCE</scope>
    <source>
        <strain evidence="2">EPUS1.4</strain>
        <tissue evidence="2">Thallus</tissue>
    </source>
</reference>
<accession>A0A8H7E3W4</accession>
<dbReference type="GO" id="GO:0030674">
    <property type="term" value="F:protein-macromolecule adaptor activity"/>
    <property type="evidence" value="ECO:0007669"/>
    <property type="project" value="TreeGrafter"/>
</dbReference>
<dbReference type="Proteomes" id="UP000606974">
    <property type="component" value="Unassembled WGS sequence"/>
</dbReference>
<dbReference type="EMBL" id="JAACFV010000073">
    <property type="protein sequence ID" value="KAF7507193.1"/>
    <property type="molecule type" value="Genomic_DNA"/>
</dbReference>
<dbReference type="AlphaFoldDB" id="A0A8H7E3W4"/>
<feature type="compositionally biased region" description="Pro residues" evidence="1">
    <location>
        <begin position="410"/>
        <end position="424"/>
    </location>
</feature>
<evidence type="ECO:0000313" key="3">
    <source>
        <dbReference type="Proteomes" id="UP000606974"/>
    </source>
</evidence>
<proteinExistence type="predicted"/>
<sequence length="555" mass="60239">MISATRRWVRRNRSGIAIAAGVVGATYLAGQYVIGKISEARERMTSDRLARENLRRRFEQNQTDCTFTVLALLPNVTENILQALPVEDLTHELQQKRAERLARSGGEGTPSILISGPSSVGDGGDNSSLSSFQSSSYIHASQLTQPENGSGRPRKSKAQLWNEVKISSITRCFTLLYTLSLLTLLTRIQLNLLGRLNYLFSVVSTTRPLPLERAHSISLEDNDSPGSPGGPTHGNDFETNRRYLAFTWYLLNRGYAKILSEVQAAVTEVFGTISPTEAISPTRLSELTLQVRQKIEGSTPAQRRAKNWLAYLLPPRAEEEDLLIESGVLTPPPISTSSASSSDQRSTSLPPLQPAATKSGLETPQSPLRKLLDETSDLIESPTFTRIHTLLLNSLFSHLIDKKVSEQAFPAPPAPTQPNSPYPPSSAEAPPQFPHITEISSSVTVVPANHGESAEAAEPTTKLATILALLTRQAHVIGNGNPPPPNNEYVQAMEREVRELEAFAAVIYSSQLDVESVVEGGNIDGDHKVERAQAGMLESAWSSICGRDGGGGAGR</sequence>
<name>A0A8H7E3W4_9EURO</name>
<feature type="compositionally biased region" description="Low complexity" evidence="1">
    <location>
        <begin position="335"/>
        <end position="348"/>
    </location>
</feature>
<feature type="region of interest" description="Disordered" evidence="1">
    <location>
        <begin position="328"/>
        <end position="367"/>
    </location>
</feature>
<feature type="region of interest" description="Disordered" evidence="1">
    <location>
        <begin position="98"/>
        <end position="129"/>
    </location>
</feature>
<dbReference type="PANTHER" id="PTHR28080:SF1">
    <property type="entry name" value="PEROXISOMAL BIOGENESIS FACTOR 3"/>
    <property type="match status" value="1"/>
</dbReference>